<protein>
    <submittedName>
        <fullName evidence="3">Uncharacterized protein</fullName>
    </submittedName>
</protein>
<feature type="compositionally biased region" description="Polar residues" evidence="2">
    <location>
        <begin position="601"/>
        <end position="620"/>
    </location>
</feature>
<evidence type="ECO:0000256" key="2">
    <source>
        <dbReference type="SAM" id="MobiDB-lite"/>
    </source>
</evidence>
<reference evidence="3 4" key="1">
    <citation type="submission" date="2020-11" db="EMBL/GenBank/DDBJ databases">
        <authorList>
            <person name="Wallbank WR R."/>
            <person name="Pardo Diaz C."/>
            <person name="Kozak K."/>
            <person name="Martin S."/>
            <person name="Jiggins C."/>
            <person name="Moest M."/>
            <person name="Warren A I."/>
            <person name="Generalovic N T."/>
            <person name="Byers J.R.P. K."/>
            <person name="Montejo-Kovacevich G."/>
            <person name="Yen C E."/>
        </authorList>
    </citation>
    <scope>NUCLEOTIDE SEQUENCE [LARGE SCALE GENOMIC DNA]</scope>
</reference>
<feature type="compositionally biased region" description="Low complexity" evidence="2">
    <location>
        <begin position="445"/>
        <end position="461"/>
    </location>
</feature>
<feature type="region of interest" description="Disordered" evidence="2">
    <location>
        <begin position="248"/>
        <end position="290"/>
    </location>
</feature>
<dbReference type="Proteomes" id="UP000594454">
    <property type="component" value="Chromosome 3"/>
</dbReference>
<feature type="compositionally biased region" description="Basic and acidic residues" evidence="2">
    <location>
        <begin position="140"/>
        <end position="155"/>
    </location>
</feature>
<feature type="compositionally biased region" description="Acidic residues" evidence="2">
    <location>
        <begin position="578"/>
        <end position="595"/>
    </location>
</feature>
<feature type="compositionally biased region" description="Acidic residues" evidence="2">
    <location>
        <begin position="261"/>
        <end position="274"/>
    </location>
</feature>
<proteinExistence type="predicted"/>
<sequence>MFASDSPSRIPIRTANAEKRMKQRTGSTGSSSQSLIDSESKPERILSPLEIQALKAEKRAAWRQARLKSLEQDALQAQAMIQSMNQIADDFIEETKKEVETCQEKIISLELEDPEREAAPVLQEGDGDDESASIVTIRSNPDKLFLRQDPNENDRHIHKMNKSTKQDLEEIDGNSLGSGGPNSKTSSSSMQSVPMPPLRTIVEVVNPAIAGDGSANNIAIGRSSDCSYPSFDSYSHETNMYSYDSTHHKHLDSDNAHSDNQDEVEDGEDEDDDERITTGYENRRSYGEHELSLNDKMKNVLQELLENERVKLNLSRSLIENDSSDPEEEEDDDDEMEDAVFEGSNAYYHNQDCDEYEKGGHIKFQHKIKSNGNHQGMEKGFESDNLKGSTVHSYQTVKEGNISSQRVDAHLEPSDGYVFLVDGCRVYRNPNTEMSFDDDDDAIKSKTTTTTTTTTSKTGTKTTTTTRTIIKDYSGTIAVGLPLAISGEENESFKEMLISQMQHVNDDKEHVSGSGELKPLESQLPQHHIMRSSGGNGNNDYDVDDNDKMSSGRESGVQSKHQHHSLGEIDTHLVPGPDVEDDEEDELEGGDEDVDVEQRNPKITTSRIKTTSNDFSTTTVADKEPDHQVLSTTTTTIVTTNPEDGQVVKQQSTNQSSTTATSTSVTTKKKKRKPKNKKK</sequence>
<feature type="region of interest" description="Disordered" evidence="2">
    <location>
        <begin position="316"/>
        <end position="335"/>
    </location>
</feature>
<dbReference type="OrthoDB" id="2187496at2759"/>
<feature type="coiled-coil region" evidence="1">
    <location>
        <begin position="67"/>
        <end position="112"/>
    </location>
</feature>
<gene>
    <name evidence="3" type="ORF">HERILL_LOCUS7489</name>
</gene>
<feature type="compositionally biased region" description="Basic and acidic residues" evidence="2">
    <location>
        <begin position="251"/>
        <end position="260"/>
    </location>
</feature>
<feature type="compositionally biased region" description="Basic and acidic residues" evidence="2">
    <location>
        <begin position="281"/>
        <end position="290"/>
    </location>
</feature>
<dbReference type="AlphaFoldDB" id="A0A7R8UPV4"/>
<feature type="region of interest" description="Disordered" evidence="2">
    <location>
        <begin position="1"/>
        <end position="42"/>
    </location>
</feature>
<dbReference type="EMBL" id="LR899011">
    <property type="protein sequence ID" value="CAD7084605.1"/>
    <property type="molecule type" value="Genomic_DNA"/>
</dbReference>
<feature type="compositionally biased region" description="Low complexity" evidence="2">
    <location>
        <begin position="24"/>
        <end position="34"/>
    </location>
</feature>
<feature type="region of interest" description="Disordered" evidence="2">
    <location>
        <begin position="140"/>
        <end position="194"/>
    </location>
</feature>
<name>A0A7R8UPV4_HERIL</name>
<keyword evidence="4" id="KW-1185">Reference proteome</keyword>
<feature type="compositionally biased region" description="Low complexity" evidence="2">
    <location>
        <begin position="181"/>
        <end position="193"/>
    </location>
</feature>
<feature type="compositionally biased region" description="Acidic residues" evidence="2">
    <location>
        <begin position="322"/>
        <end position="335"/>
    </location>
</feature>
<evidence type="ECO:0000256" key="1">
    <source>
        <dbReference type="SAM" id="Coils"/>
    </source>
</evidence>
<accession>A0A7R8UPV4</accession>
<organism evidence="3 4">
    <name type="scientific">Hermetia illucens</name>
    <name type="common">Black soldier fly</name>
    <dbReference type="NCBI Taxonomy" id="343691"/>
    <lineage>
        <taxon>Eukaryota</taxon>
        <taxon>Metazoa</taxon>
        <taxon>Ecdysozoa</taxon>
        <taxon>Arthropoda</taxon>
        <taxon>Hexapoda</taxon>
        <taxon>Insecta</taxon>
        <taxon>Pterygota</taxon>
        <taxon>Neoptera</taxon>
        <taxon>Endopterygota</taxon>
        <taxon>Diptera</taxon>
        <taxon>Brachycera</taxon>
        <taxon>Stratiomyomorpha</taxon>
        <taxon>Stratiomyidae</taxon>
        <taxon>Hermetiinae</taxon>
        <taxon>Hermetia</taxon>
    </lineage>
</organism>
<keyword evidence="1" id="KW-0175">Coiled coil</keyword>
<feature type="region of interest" description="Disordered" evidence="2">
    <location>
        <begin position="528"/>
        <end position="679"/>
    </location>
</feature>
<feature type="compositionally biased region" description="Basic residues" evidence="2">
    <location>
        <begin position="667"/>
        <end position="679"/>
    </location>
</feature>
<evidence type="ECO:0000313" key="3">
    <source>
        <dbReference type="EMBL" id="CAD7084605.1"/>
    </source>
</evidence>
<feature type="region of interest" description="Disordered" evidence="2">
    <location>
        <begin position="438"/>
        <end position="461"/>
    </location>
</feature>
<evidence type="ECO:0000313" key="4">
    <source>
        <dbReference type="Proteomes" id="UP000594454"/>
    </source>
</evidence>
<feature type="compositionally biased region" description="Low complexity" evidence="2">
    <location>
        <begin position="647"/>
        <end position="666"/>
    </location>
</feature>